<proteinExistence type="predicted"/>
<protein>
    <submittedName>
        <fullName evidence="1">Uncharacterized protein</fullName>
    </submittedName>
</protein>
<comment type="caution">
    <text evidence="1">The sequence shown here is derived from an EMBL/GenBank/DDBJ whole genome shotgun (WGS) entry which is preliminary data.</text>
</comment>
<dbReference type="Proteomes" id="UP000071859">
    <property type="component" value="Unassembled WGS sequence"/>
</dbReference>
<name>A0A158EHN7_9BURK</name>
<dbReference type="EMBL" id="FCOX02000114">
    <property type="protein sequence ID" value="SAL06399.1"/>
    <property type="molecule type" value="Genomic_DNA"/>
</dbReference>
<evidence type="ECO:0000313" key="2">
    <source>
        <dbReference type="Proteomes" id="UP000071859"/>
    </source>
</evidence>
<sequence>MTGAESISKGCYHVPMDMNDFTLAAKQSLTLAHVEEALARWQQRPRTVAPTTITPREALTLLRNRMITNNVRVIRWIDLNRWQRHALSILYPRPVGYAWPGLPPG</sequence>
<keyword evidence="2" id="KW-1185">Reference proteome</keyword>
<accession>A0A158EHN7</accession>
<dbReference type="OrthoDB" id="9009451at2"/>
<evidence type="ECO:0000313" key="1">
    <source>
        <dbReference type="EMBL" id="SAL06399.1"/>
    </source>
</evidence>
<dbReference type="RefSeq" id="WP_157697798.1">
    <property type="nucleotide sequence ID" value="NZ_FCOX02000114.1"/>
</dbReference>
<gene>
    <name evidence="1" type="ORF">AWB78_08050</name>
</gene>
<dbReference type="AlphaFoldDB" id="A0A158EHN7"/>
<organism evidence="1 2">
    <name type="scientific">Caballeronia calidae</name>
    <dbReference type="NCBI Taxonomy" id="1777139"/>
    <lineage>
        <taxon>Bacteria</taxon>
        <taxon>Pseudomonadati</taxon>
        <taxon>Pseudomonadota</taxon>
        <taxon>Betaproteobacteria</taxon>
        <taxon>Burkholderiales</taxon>
        <taxon>Burkholderiaceae</taxon>
        <taxon>Caballeronia</taxon>
    </lineage>
</organism>
<reference evidence="1" key="1">
    <citation type="submission" date="2016-01" db="EMBL/GenBank/DDBJ databases">
        <authorList>
            <person name="Peeters C."/>
        </authorList>
    </citation>
    <scope>NUCLEOTIDE SEQUENCE</scope>
    <source>
        <strain evidence="1">LMG 29321</strain>
    </source>
</reference>